<dbReference type="Proteomes" id="UP000016930">
    <property type="component" value="Unassembled WGS sequence"/>
</dbReference>
<evidence type="ECO:0000313" key="16">
    <source>
        <dbReference type="EMBL" id="EMD34437.1"/>
    </source>
</evidence>
<keyword evidence="4" id="KW-0813">Transport</keyword>
<proteinExistence type="inferred from homology"/>
<dbReference type="SUPFAM" id="SSF47473">
    <property type="entry name" value="EF-hand"/>
    <property type="match status" value="1"/>
</dbReference>
<dbReference type="InterPro" id="IPR044202">
    <property type="entry name" value="LETM1/MDM38-like"/>
</dbReference>
<dbReference type="Gene3D" id="1.10.238.10">
    <property type="entry name" value="EF-hand"/>
    <property type="match status" value="1"/>
</dbReference>
<keyword evidence="4" id="KW-0050">Antiport</keyword>
<evidence type="ECO:0000256" key="8">
    <source>
        <dbReference type="ARBA" id="ARBA00023128"/>
    </source>
</evidence>
<dbReference type="GO" id="GO:0043022">
    <property type="term" value="F:ribosome binding"/>
    <property type="evidence" value="ECO:0007669"/>
    <property type="project" value="InterPro"/>
</dbReference>
<gene>
    <name evidence="16" type="ORF">CERSUDRAFT_55178</name>
</gene>
<dbReference type="PROSITE" id="PS50222">
    <property type="entry name" value="EF_HAND_2"/>
    <property type="match status" value="1"/>
</dbReference>
<keyword evidence="17" id="KW-1185">Reference proteome</keyword>
<dbReference type="AlphaFoldDB" id="M2R7R0"/>
<feature type="compositionally biased region" description="Basic and acidic residues" evidence="12">
    <location>
        <begin position="410"/>
        <end position="423"/>
    </location>
</feature>
<dbReference type="GO" id="GO:0030003">
    <property type="term" value="P:intracellular monoatomic cation homeostasis"/>
    <property type="evidence" value="ECO:0007669"/>
    <property type="project" value="TreeGrafter"/>
</dbReference>
<evidence type="ECO:0000256" key="5">
    <source>
        <dbReference type="ARBA" id="ARBA00022692"/>
    </source>
</evidence>
<protein>
    <recommendedName>
        <fullName evidence="3">Mitochondrial proton/calcium exchanger protein</fullName>
    </recommendedName>
    <alternativeName>
        <fullName evidence="10">Leucine zipper-EF-hand-containing transmembrane protein 1</fullName>
    </alternativeName>
</protein>
<dbReference type="OrthoDB" id="275278at2759"/>
<dbReference type="Pfam" id="PF07766">
    <property type="entry name" value="LETM1_RBD"/>
    <property type="match status" value="1"/>
</dbReference>
<reference evidence="16 17" key="1">
    <citation type="journal article" date="2012" name="Proc. Natl. Acad. Sci. U.S.A.">
        <title>Comparative genomics of Ceriporiopsis subvermispora and Phanerochaete chrysosporium provide insight into selective ligninolysis.</title>
        <authorList>
            <person name="Fernandez-Fueyo E."/>
            <person name="Ruiz-Duenas F.J."/>
            <person name="Ferreira P."/>
            <person name="Floudas D."/>
            <person name="Hibbett D.S."/>
            <person name="Canessa P."/>
            <person name="Larrondo L.F."/>
            <person name="James T.Y."/>
            <person name="Seelenfreund D."/>
            <person name="Lobos S."/>
            <person name="Polanco R."/>
            <person name="Tello M."/>
            <person name="Honda Y."/>
            <person name="Watanabe T."/>
            <person name="Watanabe T."/>
            <person name="Ryu J.S."/>
            <person name="Kubicek C.P."/>
            <person name="Schmoll M."/>
            <person name="Gaskell J."/>
            <person name="Hammel K.E."/>
            <person name="St John F.J."/>
            <person name="Vanden Wymelenberg A."/>
            <person name="Sabat G."/>
            <person name="Splinter BonDurant S."/>
            <person name="Syed K."/>
            <person name="Yadav J.S."/>
            <person name="Doddapaneni H."/>
            <person name="Subramanian V."/>
            <person name="Lavin J.L."/>
            <person name="Oguiza J.A."/>
            <person name="Perez G."/>
            <person name="Pisabarro A.G."/>
            <person name="Ramirez L."/>
            <person name="Santoyo F."/>
            <person name="Master E."/>
            <person name="Coutinho P.M."/>
            <person name="Henrissat B."/>
            <person name="Lombard V."/>
            <person name="Magnuson J.K."/>
            <person name="Kuees U."/>
            <person name="Hori C."/>
            <person name="Igarashi K."/>
            <person name="Samejima M."/>
            <person name="Held B.W."/>
            <person name="Barry K.W."/>
            <person name="LaButti K.M."/>
            <person name="Lapidus A."/>
            <person name="Lindquist E.A."/>
            <person name="Lucas S.M."/>
            <person name="Riley R."/>
            <person name="Salamov A.A."/>
            <person name="Hoffmeister D."/>
            <person name="Schwenk D."/>
            <person name="Hadar Y."/>
            <person name="Yarden O."/>
            <person name="de Vries R.P."/>
            <person name="Wiebenga A."/>
            <person name="Stenlid J."/>
            <person name="Eastwood D."/>
            <person name="Grigoriev I.V."/>
            <person name="Berka R.M."/>
            <person name="Blanchette R.A."/>
            <person name="Kersten P."/>
            <person name="Martinez A.T."/>
            <person name="Vicuna R."/>
            <person name="Cullen D."/>
        </authorList>
    </citation>
    <scope>NUCLEOTIDE SEQUENCE [LARGE SCALE GENOMIC DNA]</scope>
    <source>
        <strain evidence="16 17">B</strain>
    </source>
</reference>
<evidence type="ECO:0000256" key="9">
    <source>
        <dbReference type="ARBA" id="ARBA00023136"/>
    </source>
</evidence>
<dbReference type="InterPro" id="IPR033122">
    <property type="entry name" value="LETM1-like_RBD"/>
</dbReference>
<comment type="subcellular location">
    <subcellularLocation>
        <location evidence="1">Mitochondrion inner membrane</location>
        <topology evidence="1">Single-pass membrane protein</topology>
    </subcellularLocation>
</comment>
<dbReference type="PANTHER" id="PTHR14009">
    <property type="entry name" value="LEUCINE ZIPPER-EF-HAND CONTAINING TRANSMEMBRANE PROTEIN"/>
    <property type="match status" value="1"/>
</dbReference>
<dbReference type="STRING" id="914234.M2R7R0"/>
<evidence type="ECO:0000256" key="1">
    <source>
        <dbReference type="ARBA" id="ARBA00004434"/>
    </source>
</evidence>
<evidence type="ECO:0000256" key="11">
    <source>
        <dbReference type="PROSITE-ProRule" id="PRU01094"/>
    </source>
</evidence>
<dbReference type="GO" id="GO:0015297">
    <property type="term" value="F:antiporter activity"/>
    <property type="evidence" value="ECO:0007669"/>
    <property type="project" value="UniProtKB-KW"/>
</dbReference>
<evidence type="ECO:0000259" key="15">
    <source>
        <dbReference type="PROSITE" id="PS51758"/>
    </source>
</evidence>
<keyword evidence="9 13" id="KW-0472">Membrane</keyword>
<organism evidence="16 17">
    <name type="scientific">Ceriporiopsis subvermispora (strain B)</name>
    <name type="common">White-rot fungus</name>
    <name type="synonym">Gelatoporia subvermispora</name>
    <dbReference type="NCBI Taxonomy" id="914234"/>
    <lineage>
        <taxon>Eukaryota</taxon>
        <taxon>Fungi</taxon>
        <taxon>Dikarya</taxon>
        <taxon>Basidiomycota</taxon>
        <taxon>Agaricomycotina</taxon>
        <taxon>Agaricomycetes</taxon>
        <taxon>Polyporales</taxon>
        <taxon>Gelatoporiaceae</taxon>
        <taxon>Gelatoporia</taxon>
    </lineage>
</organism>
<sequence length="612" mass="68733">MSLWLPRQAPSILARSCSRHVPLANLRLAALASQSQQCRHPQHPLYLPSRLQSTQPPSDSSRNASTSAPGDAPDSTEPKPSPPAPATENAPLAVRVWKKVKHEAQHYWHAHRNAPIQLKRTTQDILRLIPFAVFVIVPFMELLIPVALKLFPNMLPSTFEDKFAAEEKQRKLLRVRLDMAKFLQETLRESGLKANAHIVGSDAFKEFFRKVRSTGESPSAEDIINVARLFDDDLTLDNLSRPQLVSMCRYMGINAFGTDNFLRGTIRARLLQLRRDDQLIDSEGIDSLSTAELQAACQSRGIRTGGVSPARLREEISTWIQLHLHNRVSGVLLVLARAFQFDRKAGEGEDGKTAIIKSLELVLSGLPDNLLNEAELEVDSDQASYKQKLEVLQQQEELIEDEQEQEQKEEDARRARKEEEARMAESLLPESELQPEKIPEGDARMTTEQLKELGEALYILSAKSSVLKERDELRGLMEENLQAEEDPKSPSGALTKRIRTMLTKIDQQLSDYDARVGSSLQMISCDPQGRISVEDLEKALAVIKHKPDEEVGHLVIEKLDVDKDGYVELEHVLGLVREEGLGIVLDDEVQSIIGQGKEIKNSKPRKEDIVQE</sequence>
<evidence type="ECO:0000256" key="7">
    <source>
        <dbReference type="ARBA" id="ARBA00022989"/>
    </source>
</evidence>
<feature type="region of interest" description="Disordered" evidence="12">
    <location>
        <begin position="399"/>
        <end position="434"/>
    </location>
</feature>
<evidence type="ECO:0000256" key="12">
    <source>
        <dbReference type="SAM" id="MobiDB-lite"/>
    </source>
</evidence>
<evidence type="ECO:0000313" key="17">
    <source>
        <dbReference type="Proteomes" id="UP000016930"/>
    </source>
</evidence>
<comment type="similarity">
    <text evidence="2">Belongs to the LETM1 family.</text>
</comment>
<accession>M2R7R0</accession>
<dbReference type="InterPro" id="IPR011992">
    <property type="entry name" value="EF-hand-dom_pair"/>
</dbReference>
<dbReference type="InterPro" id="IPR002048">
    <property type="entry name" value="EF_hand_dom"/>
</dbReference>
<dbReference type="GO" id="GO:0005509">
    <property type="term" value="F:calcium ion binding"/>
    <property type="evidence" value="ECO:0007669"/>
    <property type="project" value="InterPro"/>
</dbReference>
<keyword evidence="6" id="KW-0999">Mitochondrion inner membrane</keyword>
<feature type="transmembrane region" description="Helical" evidence="13">
    <location>
        <begin position="128"/>
        <end position="148"/>
    </location>
</feature>
<feature type="domain" description="EF-hand" evidence="14">
    <location>
        <begin position="547"/>
        <end position="582"/>
    </location>
</feature>
<feature type="compositionally biased region" description="Acidic residues" evidence="12">
    <location>
        <begin position="399"/>
        <end position="409"/>
    </location>
</feature>
<feature type="domain" description="Letm1 RBD" evidence="15">
    <location>
        <begin position="171"/>
        <end position="368"/>
    </location>
</feature>
<dbReference type="HOGENOM" id="CLU_008958_4_0_1"/>
<evidence type="ECO:0000256" key="3">
    <source>
        <dbReference type="ARBA" id="ARBA00020557"/>
    </source>
</evidence>
<evidence type="ECO:0000256" key="2">
    <source>
        <dbReference type="ARBA" id="ARBA00009584"/>
    </source>
</evidence>
<evidence type="ECO:0000256" key="4">
    <source>
        <dbReference type="ARBA" id="ARBA00022449"/>
    </source>
</evidence>
<dbReference type="PANTHER" id="PTHR14009:SF1">
    <property type="entry name" value="MITOCHONDRIAL PROTON_CALCIUM EXCHANGER PROTEIN"/>
    <property type="match status" value="1"/>
</dbReference>
<keyword evidence="7 13" id="KW-1133">Transmembrane helix</keyword>
<feature type="region of interest" description="Disordered" evidence="12">
    <location>
        <begin position="46"/>
        <end position="88"/>
    </location>
</feature>
<dbReference type="GO" id="GO:0005743">
    <property type="term" value="C:mitochondrial inner membrane"/>
    <property type="evidence" value="ECO:0007669"/>
    <property type="project" value="UniProtKB-SubCell"/>
</dbReference>
<feature type="compositionally biased region" description="Polar residues" evidence="12">
    <location>
        <begin position="50"/>
        <end position="68"/>
    </location>
</feature>
<evidence type="ECO:0000259" key="14">
    <source>
        <dbReference type="PROSITE" id="PS50222"/>
    </source>
</evidence>
<dbReference type="PROSITE" id="PS51758">
    <property type="entry name" value="LETM1_RBD"/>
    <property type="match status" value="1"/>
</dbReference>
<evidence type="ECO:0000256" key="10">
    <source>
        <dbReference type="ARBA" id="ARBA00031360"/>
    </source>
</evidence>
<dbReference type="EMBL" id="KB445803">
    <property type="protein sequence ID" value="EMD34437.1"/>
    <property type="molecule type" value="Genomic_DNA"/>
</dbReference>
<keyword evidence="5 13" id="KW-0812">Transmembrane</keyword>
<evidence type="ECO:0000256" key="13">
    <source>
        <dbReference type="SAM" id="Phobius"/>
    </source>
</evidence>
<keyword evidence="8 11" id="KW-0496">Mitochondrion</keyword>
<name>M2R7R0_CERS8</name>
<evidence type="ECO:0000256" key="6">
    <source>
        <dbReference type="ARBA" id="ARBA00022792"/>
    </source>
</evidence>